<dbReference type="STRING" id="983644.G3JS78"/>
<dbReference type="AlphaFoldDB" id="G3JS78"/>
<sequence length="488" mass="52525">MKRHPQPLPGWQGRGKKKEFLQHIDPYYQLENKPIDSAPKLTGVSPSTSSTSSRRVTSLLSLALLVMTLLVGPGAAQDGRPAAFVWRGPKDDPELSHAVGELLESSARNFNVSYVWADKITPESLKTVQVFAFPGGDESKRRYIAVNKQYTAAKSNTRLSKAIHGCRKQYTAPKSNTLLSKAIHSSQHPIHCYQTQYTAHLFPTLLHLSTALFNKAPPSVGYVDDAWAELEPVAQYIRDFVAGGGRYLGFCLGAYLAADDPGLALLPPGSSVPAECDEPDAQVRHTRDTTIQVDWAFSSGEEAGTVATNRWIFYQEGNLVKDFPETDTSMVIARYSKTDDVAATINKYGEGWVGTTGPHPEANKLWYDFANLTAQDGFQFAIGHDLIEATMSGGLNVNNLAAKPRNGTSPDNGSGANNGTSPDNGGSGNNGTGSDNGGTGSDNDGSGRNGTATTTPTATPKNLAPTPKTVASSGSRRAKNPFRFFFRR</sequence>
<feature type="compositionally biased region" description="Polar residues" evidence="1">
    <location>
        <begin position="406"/>
        <end position="415"/>
    </location>
</feature>
<dbReference type="EMBL" id="JH126405">
    <property type="protein sequence ID" value="EGX88724.1"/>
    <property type="molecule type" value="Genomic_DNA"/>
</dbReference>
<feature type="compositionally biased region" description="Low complexity" evidence="1">
    <location>
        <begin position="441"/>
        <end position="469"/>
    </location>
</feature>
<feature type="compositionally biased region" description="Basic residues" evidence="1">
    <location>
        <begin position="476"/>
        <end position="488"/>
    </location>
</feature>
<feature type="region of interest" description="Disordered" evidence="1">
    <location>
        <begin position="401"/>
        <end position="488"/>
    </location>
</feature>
<gene>
    <name evidence="2" type="ORF">CCM_08770</name>
</gene>
<dbReference type="InterPro" id="IPR029062">
    <property type="entry name" value="Class_I_gatase-like"/>
</dbReference>
<accession>G3JS78</accession>
<dbReference type="GeneID" id="18170775"/>
<protein>
    <recommendedName>
        <fullName evidence="4">Biotin protein ligase</fullName>
    </recommendedName>
</protein>
<reference evidence="2 3" key="1">
    <citation type="journal article" date="2011" name="Genome Biol.">
        <title>Genome sequence of the insect pathogenic fungus Cordyceps militaris, a valued traditional Chinese medicine.</title>
        <authorList>
            <person name="Zheng P."/>
            <person name="Xia Y."/>
            <person name="Xiao G."/>
            <person name="Xiong C."/>
            <person name="Hu X."/>
            <person name="Zhang S."/>
            <person name="Zheng H."/>
            <person name="Huang Y."/>
            <person name="Zhou Y."/>
            <person name="Wang S."/>
            <person name="Zhao G.P."/>
            <person name="Liu X."/>
            <person name="St Leger R.J."/>
            <person name="Wang C."/>
        </authorList>
    </citation>
    <scope>NUCLEOTIDE SEQUENCE [LARGE SCALE GENOMIC DNA]</scope>
    <source>
        <strain evidence="2 3">CM01</strain>
    </source>
</reference>
<dbReference type="HOGENOM" id="CLU_558987_0_0_1"/>
<proteinExistence type="predicted"/>
<name>G3JS78_CORMM</name>
<dbReference type="RefSeq" id="XP_006673969.1">
    <property type="nucleotide sequence ID" value="XM_006673906.1"/>
</dbReference>
<dbReference type="KEGG" id="cmt:CCM_08770"/>
<evidence type="ECO:0000313" key="3">
    <source>
        <dbReference type="Proteomes" id="UP000001610"/>
    </source>
</evidence>
<evidence type="ECO:0008006" key="4">
    <source>
        <dbReference type="Google" id="ProtNLM"/>
    </source>
</evidence>
<dbReference type="OrthoDB" id="10250105at2759"/>
<feature type="compositionally biased region" description="Gly residues" evidence="1">
    <location>
        <begin position="425"/>
        <end position="440"/>
    </location>
</feature>
<dbReference type="SUPFAM" id="SSF52317">
    <property type="entry name" value="Class I glutamine amidotransferase-like"/>
    <property type="match status" value="1"/>
</dbReference>
<evidence type="ECO:0000256" key="1">
    <source>
        <dbReference type="SAM" id="MobiDB-lite"/>
    </source>
</evidence>
<dbReference type="InParanoid" id="G3JS78"/>
<organism evidence="2 3">
    <name type="scientific">Cordyceps militaris (strain CM01)</name>
    <name type="common">Caterpillar fungus</name>
    <dbReference type="NCBI Taxonomy" id="983644"/>
    <lineage>
        <taxon>Eukaryota</taxon>
        <taxon>Fungi</taxon>
        <taxon>Dikarya</taxon>
        <taxon>Ascomycota</taxon>
        <taxon>Pezizomycotina</taxon>
        <taxon>Sordariomycetes</taxon>
        <taxon>Hypocreomycetidae</taxon>
        <taxon>Hypocreales</taxon>
        <taxon>Cordycipitaceae</taxon>
        <taxon>Cordyceps</taxon>
    </lineage>
</organism>
<dbReference type="eggNOG" id="ENOG502SI15">
    <property type="taxonomic scope" value="Eukaryota"/>
</dbReference>
<keyword evidence="3" id="KW-1185">Reference proteome</keyword>
<dbReference type="Proteomes" id="UP000001610">
    <property type="component" value="Unassembled WGS sequence"/>
</dbReference>
<evidence type="ECO:0000313" key="2">
    <source>
        <dbReference type="EMBL" id="EGX88724.1"/>
    </source>
</evidence>
<dbReference type="VEuPathDB" id="FungiDB:CCM_08770"/>